<keyword evidence="1" id="KW-0547">Nucleotide-binding</keyword>
<dbReference type="InterPro" id="IPR003593">
    <property type="entry name" value="AAA+_ATPase"/>
</dbReference>
<comment type="caution">
    <text evidence="5">The sequence shown here is derived from an EMBL/GenBank/DDBJ whole genome shotgun (WGS) entry which is preliminary data.</text>
</comment>
<dbReference type="InterPro" id="IPR003959">
    <property type="entry name" value="ATPase_AAA_core"/>
</dbReference>
<evidence type="ECO:0000256" key="2">
    <source>
        <dbReference type="ARBA" id="ARBA00022840"/>
    </source>
</evidence>
<dbReference type="InterPro" id="IPR001270">
    <property type="entry name" value="ClpA/B"/>
</dbReference>
<evidence type="ECO:0000256" key="3">
    <source>
        <dbReference type="SAM" id="MobiDB-lite"/>
    </source>
</evidence>
<keyword evidence="6" id="KW-1185">Reference proteome</keyword>
<evidence type="ECO:0000313" key="6">
    <source>
        <dbReference type="Proteomes" id="UP001338125"/>
    </source>
</evidence>
<dbReference type="InterPro" id="IPR027417">
    <property type="entry name" value="P-loop_NTPase"/>
</dbReference>
<dbReference type="PANTHER" id="PTHR11638">
    <property type="entry name" value="ATP-DEPENDENT CLP PROTEASE"/>
    <property type="match status" value="1"/>
</dbReference>
<dbReference type="SMART" id="SM00382">
    <property type="entry name" value="AAA"/>
    <property type="match status" value="1"/>
</dbReference>
<dbReference type="EMBL" id="JAVFKD010000016">
    <property type="protein sequence ID" value="KAK5988275.1"/>
    <property type="molecule type" value="Genomic_DNA"/>
</dbReference>
<dbReference type="Gene3D" id="3.40.50.300">
    <property type="entry name" value="P-loop containing nucleotide triphosphate hydrolases"/>
    <property type="match status" value="1"/>
</dbReference>
<feature type="domain" description="AAA+ ATPase" evidence="4">
    <location>
        <begin position="360"/>
        <end position="507"/>
    </location>
</feature>
<sequence>MSSNESHDELVRTLMRECNCTEERAITLLKNYNNDVDRAKRHHQLLQLYAQDPQSTSSTPSTPVEATSRNDQSLGSRSSSPASSLKSLRPDTPSPSDESGSSGSPKPNNEPSDDVPPVNTTDPSDDTSAAVEWDFTLPILPLPLVISEDDEFGADVLAGAIQHGTTIHQIRSYLALYDARPVRQLINNDVMENDEYMVRLLIEFGADVNAVHAPSQVPLLAFAMVCGETLQANTTTMVCTLLSSGASPLCIPEDLFKPYMRIPLVGPQQKDEEEVEVVELTAWCSHPTKVRLAKAINLSQRYFLEKAVKLKAPSVKRRQIARHKKAQGLLGVPYFLVGQSIASEMLIQRLLTHLMMPTKQPLVLCFAGPSGHGKTELARQLGHLLSLDLEVVDCTVVNREMELFGPRPPYSGYEGGSAVNNFLATHSGKRCIVFLDEFEKTTKEIHQSLLLPFDNGEYQDRRNGEKINCSNTIWILATNALDNTILEFYDKNSAMAGDDDTEKSRLVKKLSQRLQEEFLQTFDAPVTGRISDLIPFLPFSAGEQAVITHKYLLELARDLRRPVNLSAGPEEQLVGNIRLLIRKDAAICSMLAQGHYHQKLGARSLKSGVQKVKRIVLDAYLDDDEEIREGDELCDFVLDVEGDEIVTGILGSR</sequence>
<dbReference type="InterPro" id="IPR050130">
    <property type="entry name" value="ClpA_ClpB"/>
</dbReference>
<dbReference type="SUPFAM" id="SSF52540">
    <property type="entry name" value="P-loop containing nucleoside triphosphate hydrolases"/>
    <property type="match status" value="1"/>
</dbReference>
<evidence type="ECO:0000256" key="1">
    <source>
        <dbReference type="ARBA" id="ARBA00022741"/>
    </source>
</evidence>
<evidence type="ECO:0000313" key="5">
    <source>
        <dbReference type="EMBL" id="KAK5988275.1"/>
    </source>
</evidence>
<gene>
    <name evidence="5" type="ORF">PT974_12417</name>
</gene>
<proteinExistence type="predicted"/>
<feature type="compositionally biased region" description="Low complexity" evidence="3">
    <location>
        <begin position="73"/>
        <end position="107"/>
    </location>
</feature>
<organism evidence="5 6">
    <name type="scientific">Cladobotryum mycophilum</name>
    <dbReference type="NCBI Taxonomy" id="491253"/>
    <lineage>
        <taxon>Eukaryota</taxon>
        <taxon>Fungi</taxon>
        <taxon>Dikarya</taxon>
        <taxon>Ascomycota</taxon>
        <taxon>Pezizomycotina</taxon>
        <taxon>Sordariomycetes</taxon>
        <taxon>Hypocreomycetidae</taxon>
        <taxon>Hypocreales</taxon>
        <taxon>Hypocreaceae</taxon>
        <taxon>Cladobotryum</taxon>
    </lineage>
</organism>
<feature type="region of interest" description="Disordered" evidence="3">
    <location>
        <begin position="49"/>
        <end position="128"/>
    </location>
</feature>
<protein>
    <submittedName>
        <fullName evidence="5">ATP-dependent Clp protease ATP-binding subunit ClpC-like protein</fullName>
    </submittedName>
</protein>
<accession>A0ABR0S927</accession>
<dbReference type="PRINTS" id="PR00300">
    <property type="entry name" value="CLPPROTEASEA"/>
</dbReference>
<dbReference type="Proteomes" id="UP001338125">
    <property type="component" value="Unassembled WGS sequence"/>
</dbReference>
<feature type="compositionally biased region" description="Low complexity" evidence="3">
    <location>
        <begin position="53"/>
        <end position="63"/>
    </location>
</feature>
<dbReference type="PANTHER" id="PTHR11638:SF18">
    <property type="entry name" value="HEAT SHOCK PROTEIN 104"/>
    <property type="match status" value="1"/>
</dbReference>
<dbReference type="Pfam" id="PF07724">
    <property type="entry name" value="AAA_2"/>
    <property type="match status" value="1"/>
</dbReference>
<evidence type="ECO:0000259" key="4">
    <source>
        <dbReference type="SMART" id="SM00382"/>
    </source>
</evidence>
<name>A0ABR0S927_9HYPO</name>
<keyword evidence="2" id="KW-0067">ATP-binding</keyword>
<reference evidence="5 6" key="1">
    <citation type="submission" date="2024-01" db="EMBL/GenBank/DDBJ databases">
        <title>Complete genome of Cladobotryum mycophilum ATHUM6906.</title>
        <authorList>
            <person name="Christinaki A.C."/>
            <person name="Myridakis A.I."/>
            <person name="Kouvelis V.N."/>
        </authorList>
    </citation>
    <scope>NUCLEOTIDE SEQUENCE [LARGE SCALE GENOMIC DNA]</scope>
    <source>
        <strain evidence="5 6">ATHUM6906</strain>
    </source>
</reference>